<name>A0A4Y9Z1E4_9APHY</name>
<protein>
    <submittedName>
        <fullName evidence="1">Uncharacterized protein</fullName>
    </submittedName>
</protein>
<dbReference type="AlphaFoldDB" id="A0A4Y9Z1E4"/>
<accession>A0A4Y9Z1E4</accession>
<organism evidence="1 2">
    <name type="scientific">Rhodofomes roseus</name>
    <dbReference type="NCBI Taxonomy" id="34475"/>
    <lineage>
        <taxon>Eukaryota</taxon>
        <taxon>Fungi</taxon>
        <taxon>Dikarya</taxon>
        <taxon>Basidiomycota</taxon>
        <taxon>Agaricomycotina</taxon>
        <taxon>Agaricomycetes</taxon>
        <taxon>Polyporales</taxon>
        <taxon>Rhodofomes</taxon>
    </lineage>
</organism>
<reference evidence="1 2" key="1">
    <citation type="submission" date="2019-01" db="EMBL/GenBank/DDBJ databases">
        <title>Genome sequencing of the rare red list fungi Fomitopsis rosea.</title>
        <authorList>
            <person name="Buettner E."/>
            <person name="Kellner H."/>
        </authorList>
    </citation>
    <scope>NUCLEOTIDE SEQUENCE [LARGE SCALE GENOMIC DNA]</scope>
    <source>
        <strain evidence="1 2">DSM 105464</strain>
    </source>
</reference>
<evidence type="ECO:0000313" key="1">
    <source>
        <dbReference type="EMBL" id="TFY67738.1"/>
    </source>
</evidence>
<evidence type="ECO:0000313" key="2">
    <source>
        <dbReference type="Proteomes" id="UP000298390"/>
    </source>
</evidence>
<sequence>MLPLAADTPPHIFFSPPVPIPDDIRPFLDDAVVDGPDRLRHASLVHRTKPSRESATPDYTEFPIRPGYDTDEYAAEDFLWQHIDWAA</sequence>
<dbReference type="EMBL" id="SEKV01000046">
    <property type="protein sequence ID" value="TFY67738.1"/>
    <property type="molecule type" value="Genomic_DNA"/>
</dbReference>
<gene>
    <name evidence="1" type="ORF">EVJ58_g1417</name>
</gene>
<proteinExistence type="predicted"/>
<comment type="caution">
    <text evidence="1">The sequence shown here is derived from an EMBL/GenBank/DDBJ whole genome shotgun (WGS) entry which is preliminary data.</text>
</comment>
<dbReference type="Proteomes" id="UP000298390">
    <property type="component" value="Unassembled WGS sequence"/>
</dbReference>